<protein>
    <submittedName>
        <fullName evidence="1">Uncharacterized protein</fullName>
    </submittedName>
</protein>
<reference evidence="1" key="1">
    <citation type="submission" date="2021-05" db="EMBL/GenBank/DDBJ databases">
        <authorList>
            <person name="Pan Q."/>
            <person name="Jouanno E."/>
            <person name="Zahm M."/>
            <person name="Klopp C."/>
            <person name="Cabau C."/>
            <person name="Louis A."/>
            <person name="Berthelot C."/>
            <person name="Parey E."/>
            <person name="Roest Crollius H."/>
            <person name="Montfort J."/>
            <person name="Robinson-Rechavi M."/>
            <person name="Bouchez O."/>
            <person name="Lampietro C."/>
            <person name="Lopez Roques C."/>
            <person name="Donnadieu C."/>
            <person name="Postlethwait J."/>
            <person name="Bobe J."/>
            <person name="Dillon D."/>
            <person name="Chandos A."/>
            <person name="von Hippel F."/>
            <person name="Guiguen Y."/>
        </authorList>
    </citation>
    <scope>NUCLEOTIDE SEQUENCE</scope>
    <source>
        <strain evidence="1">YG-Jan2019</strain>
    </source>
</reference>
<keyword evidence="2" id="KW-1185">Reference proteome</keyword>
<accession>A0ACC2FCM9</accession>
<gene>
    <name evidence="1" type="ORF">DPEC_G00316270</name>
</gene>
<comment type="caution">
    <text evidence="1">The sequence shown here is derived from an EMBL/GenBank/DDBJ whole genome shotgun (WGS) entry which is preliminary data.</text>
</comment>
<proteinExistence type="predicted"/>
<evidence type="ECO:0000313" key="2">
    <source>
        <dbReference type="Proteomes" id="UP001157502"/>
    </source>
</evidence>
<name>A0ACC2FCM9_DALPE</name>
<organism evidence="1 2">
    <name type="scientific">Dallia pectoralis</name>
    <name type="common">Alaska blackfish</name>
    <dbReference type="NCBI Taxonomy" id="75939"/>
    <lineage>
        <taxon>Eukaryota</taxon>
        <taxon>Metazoa</taxon>
        <taxon>Chordata</taxon>
        <taxon>Craniata</taxon>
        <taxon>Vertebrata</taxon>
        <taxon>Euteleostomi</taxon>
        <taxon>Actinopterygii</taxon>
        <taxon>Neopterygii</taxon>
        <taxon>Teleostei</taxon>
        <taxon>Protacanthopterygii</taxon>
        <taxon>Esociformes</taxon>
        <taxon>Umbridae</taxon>
        <taxon>Dallia</taxon>
    </lineage>
</organism>
<dbReference type="EMBL" id="CM055757">
    <property type="protein sequence ID" value="KAJ7989124.1"/>
    <property type="molecule type" value="Genomic_DNA"/>
</dbReference>
<dbReference type="Proteomes" id="UP001157502">
    <property type="component" value="Chromosome 30"/>
</dbReference>
<sequence>MDTSDRRTSVCFLHASEVQFPEDNRDSSVKPSHTRYRSGRDGQDVKGTGHHQAAHLPARNMKSVTHVACDEDGEQGKSPAKRAPGEYLRVLSLSPD</sequence>
<evidence type="ECO:0000313" key="1">
    <source>
        <dbReference type="EMBL" id="KAJ7989124.1"/>
    </source>
</evidence>